<protein>
    <recommendedName>
        <fullName evidence="7">TF-B3 domain-containing protein</fullName>
    </recommendedName>
</protein>
<organism evidence="8 9">
    <name type="scientific">Brassica campestris</name>
    <name type="common">Field mustard</name>
    <dbReference type="NCBI Taxonomy" id="3711"/>
    <lineage>
        <taxon>Eukaryota</taxon>
        <taxon>Viridiplantae</taxon>
        <taxon>Streptophyta</taxon>
        <taxon>Embryophyta</taxon>
        <taxon>Tracheophyta</taxon>
        <taxon>Spermatophyta</taxon>
        <taxon>Magnoliopsida</taxon>
        <taxon>eudicotyledons</taxon>
        <taxon>Gunneridae</taxon>
        <taxon>Pentapetalae</taxon>
        <taxon>rosids</taxon>
        <taxon>malvids</taxon>
        <taxon>Brassicales</taxon>
        <taxon>Brassicaceae</taxon>
        <taxon>Brassiceae</taxon>
        <taxon>Brassica</taxon>
    </lineage>
</organism>
<dbReference type="AlphaFoldDB" id="A0A397XJI6"/>
<evidence type="ECO:0000313" key="9">
    <source>
        <dbReference type="Proteomes" id="UP000264353"/>
    </source>
</evidence>
<evidence type="ECO:0000256" key="1">
    <source>
        <dbReference type="ARBA" id="ARBA00004123"/>
    </source>
</evidence>
<evidence type="ECO:0000256" key="3">
    <source>
        <dbReference type="ARBA" id="ARBA00023015"/>
    </source>
</evidence>
<name>A0A397XJI6_BRACM</name>
<dbReference type="GO" id="GO:0003677">
    <property type="term" value="F:DNA binding"/>
    <property type="evidence" value="ECO:0007669"/>
    <property type="project" value="UniProtKB-KW"/>
</dbReference>
<dbReference type="FunFam" id="2.40.330.10:FF:000009">
    <property type="entry name" value="Transcriptional factor B3 family protein"/>
    <property type="match status" value="1"/>
</dbReference>
<feature type="domain" description="TF-B3" evidence="7">
    <location>
        <begin position="180"/>
        <end position="278"/>
    </location>
</feature>
<keyword evidence="6" id="KW-0539">Nucleus</keyword>
<accession>A0A397XJI6</accession>
<keyword evidence="5" id="KW-0804">Transcription</keyword>
<evidence type="ECO:0000259" key="7">
    <source>
        <dbReference type="PROSITE" id="PS50863"/>
    </source>
</evidence>
<dbReference type="Pfam" id="PF02362">
    <property type="entry name" value="B3"/>
    <property type="match status" value="2"/>
</dbReference>
<dbReference type="PROSITE" id="PS50863">
    <property type="entry name" value="B3"/>
    <property type="match status" value="2"/>
</dbReference>
<dbReference type="PANTHER" id="PTHR31674">
    <property type="entry name" value="B3 DOMAIN-CONTAINING PROTEIN REM-LIKE 3-RELATED"/>
    <property type="match status" value="1"/>
</dbReference>
<comment type="subcellular location">
    <subcellularLocation>
        <location evidence="1">Nucleus</location>
    </subcellularLocation>
</comment>
<dbReference type="SUPFAM" id="SSF101936">
    <property type="entry name" value="DNA-binding pseudobarrel domain"/>
    <property type="match status" value="2"/>
</dbReference>
<evidence type="ECO:0000256" key="4">
    <source>
        <dbReference type="ARBA" id="ARBA00023125"/>
    </source>
</evidence>
<sequence>MKSFAKKRKKKGKATVYAIRSPRAIKMGNPQEPHFLKPLLPGFHNDVVNILSLFLLRICSHFVCLLNFASIDLQTIPLSFFSQHIQGKTNGKKWKLRSEASDQTWEVIQEGRRLTGGWKDFTTAHDLRIGDILVFKHEGDMVFNVTPFGPSCCEIQFTHPHSIKEEADVDYTHSFSFDYCFLAEVTASNINEDKLYLPVEATTCTALNKQCKEIILVNKEGNSWTGSLRYSKADDMYYIRKWWRKFCEENNCNIGDLFVFNVVRDGNTTPLMCVCPERKECAELLIKHLSRMNGDIASSSQVI</sequence>
<dbReference type="InterPro" id="IPR039218">
    <property type="entry name" value="REM_fam"/>
</dbReference>
<keyword evidence="4" id="KW-0238">DNA-binding</keyword>
<dbReference type="SMART" id="SM01019">
    <property type="entry name" value="B3"/>
    <property type="match status" value="2"/>
</dbReference>
<feature type="domain" description="TF-B3" evidence="7">
    <location>
        <begin position="59"/>
        <end position="151"/>
    </location>
</feature>
<dbReference type="Proteomes" id="UP000264353">
    <property type="component" value="Chromosome A10"/>
</dbReference>
<evidence type="ECO:0000256" key="6">
    <source>
        <dbReference type="ARBA" id="ARBA00023242"/>
    </source>
</evidence>
<keyword evidence="2" id="KW-0677">Repeat</keyword>
<dbReference type="GO" id="GO:0005634">
    <property type="term" value="C:nucleus"/>
    <property type="evidence" value="ECO:0007669"/>
    <property type="project" value="UniProtKB-SubCell"/>
</dbReference>
<dbReference type="PANTHER" id="PTHR31674:SF31">
    <property type="entry name" value="TF-B3 DOMAIN-CONTAINING PROTEIN"/>
    <property type="match status" value="1"/>
</dbReference>
<dbReference type="InterPro" id="IPR003340">
    <property type="entry name" value="B3_DNA-bd"/>
</dbReference>
<reference evidence="8 9" key="1">
    <citation type="submission" date="2018-06" db="EMBL/GenBank/DDBJ databases">
        <title>WGS assembly of Brassica rapa FPsc.</title>
        <authorList>
            <person name="Bowman J."/>
            <person name="Kohchi T."/>
            <person name="Yamato K."/>
            <person name="Jenkins J."/>
            <person name="Shu S."/>
            <person name="Ishizaki K."/>
            <person name="Yamaoka S."/>
            <person name="Nishihama R."/>
            <person name="Nakamura Y."/>
            <person name="Berger F."/>
            <person name="Adam C."/>
            <person name="Aki S."/>
            <person name="Althoff F."/>
            <person name="Araki T."/>
            <person name="Arteaga-Vazquez M."/>
            <person name="Balasubrmanian S."/>
            <person name="Bauer D."/>
            <person name="Boehm C."/>
            <person name="Briginshaw L."/>
            <person name="Caballero-Perez J."/>
            <person name="Catarino B."/>
            <person name="Chen F."/>
            <person name="Chiyoda S."/>
            <person name="Chovatia M."/>
            <person name="Davies K."/>
            <person name="Delmans M."/>
            <person name="Demura T."/>
            <person name="Dierschke T."/>
            <person name="Dolan L."/>
            <person name="Dorantes-Acosta A."/>
            <person name="Eklund D."/>
            <person name="Florent S."/>
            <person name="Flores-Sandoval E."/>
            <person name="Fujiyama A."/>
            <person name="Fukuzawa H."/>
            <person name="Galik B."/>
            <person name="Grimanelli D."/>
            <person name="Grimwood J."/>
            <person name="Grossniklaus U."/>
            <person name="Hamada T."/>
            <person name="Haseloff J."/>
            <person name="Hetherington A."/>
            <person name="Higo A."/>
            <person name="Hirakawa Y."/>
            <person name="Hundley H."/>
            <person name="Ikeda Y."/>
            <person name="Inoue K."/>
            <person name="Inoue S."/>
            <person name="Ishida S."/>
            <person name="Jia Q."/>
            <person name="Kakita M."/>
            <person name="Kanazawa T."/>
            <person name="Kawai Y."/>
            <person name="Kawashima T."/>
            <person name="Kennedy M."/>
            <person name="Kinose K."/>
            <person name="Kinoshita T."/>
            <person name="Kohara Y."/>
            <person name="Koide E."/>
            <person name="Komatsu K."/>
            <person name="Kopischke S."/>
            <person name="Kubo M."/>
            <person name="Kyozuka J."/>
            <person name="Lagercrantz U."/>
            <person name="Lin S."/>
            <person name="Lindquist E."/>
            <person name="Lipzen A."/>
            <person name="Lu C."/>
            <person name="Luna E."/>
            <person name="Martienssen R."/>
            <person name="Minamino N."/>
            <person name="Mizutani M."/>
            <person name="Mizutani M."/>
            <person name="Mochizuki N."/>
            <person name="Monte I."/>
            <person name="Mosher R."/>
            <person name="Nagasaki H."/>
            <person name="Nakagami H."/>
            <person name="Naramoto S."/>
            <person name="Nishitani K."/>
            <person name="Ohtani M."/>
            <person name="Okamoto T."/>
            <person name="Okumura M."/>
            <person name="Phillips J."/>
            <person name="Pollak B."/>
            <person name="Reinders A."/>
            <person name="Roevekamp M."/>
            <person name="Sano R."/>
            <person name="Sawa S."/>
            <person name="Schmid M."/>
            <person name="Shirakawa M."/>
            <person name="Solano R."/>
            <person name="Spunde A."/>
            <person name="Suetsugu N."/>
            <person name="Sugano S."/>
            <person name="Sugiyama A."/>
            <person name="Sun R."/>
            <person name="Suzuki Y."/>
            <person name="Takenaka M."/>
            <person name="Takezawa D."/>
            <person name="Tomogane H."/>
            <person name="Tsuzuki M."/>
            <person name="Ueda T."/>
            <person name="Umeda M."/>
            <person name="Ward J."/>
            <person name="Watanabe Y."/>
            <person name="Yazaki K."/>
            <person name="Yokoyama R."/>
            <person name="Yoshitake Y."/>
            <person name="Yotsui I."/>
            <person name="Zachgo S."/>
            <person name="Schmutz J."/>
        </authorList>
    </citation>
    <scope>NUCLEOTIDE SEQUENCE [LARGE SCALE GENOMIC DNA]</scope>
    <source>
        <strain evidence="9">cv. B-3</strain>
    </source>
</reference>
<dbReference type="EMBL" id="CM010637">
    <property type="protein sequence ID" value="RID41009.1"/>
    <property type="molecule type" value="Genomic_DNA"/>
</dbReference>
<dbReference type="InterPro" id="IPR015300">
    <property type="entry name" value="DNA-bd_pseudobarrel_sf"/>
</dbReference>
<evidence type="ECO:0000256" key="2">
    <source>
        <dbReference type="ARBA" id="ARBA00022737"/>
    </source>
</evidence>
<dbReference type="CDD" id="cd10017">
    <property type="entry name" value="B3_DNA"/>
    <property type="match status" value="2"/>
</dbReference>
<evidence type="ECO:0000256" key="5">
    <source>
        <dbReference type="ARBA" id="ARBA00023163"/>
    </source>
</evidence>
<gene>
    <name evidence="8" type="ORF">BRARA_J01002</name>
</gene>
<dbReference type="Gene3D" id="2.40.330.10">
    <property type="entry name" value="DNA-binding pseudobarrel domain"/>
    <property type="match status" value="2"/>
</dbReference>
<proteinExistence type="predicted"/>
<evidence type="ECO:0000313" key="8">
    <source>
        <dbReference type="EMBL" id="RID41009.1"/>
    </source>
</evidence>
<keyword evidence="3" id="KW-0805">Transcription regulation</keyword>